<reference evidence="2" key="1">
    <citation type="submission" date="2021-07" db="EMBL/GenBank/DDBJ databases">
        <authorList>
            <person name="Catto M.A."/>
            <person name="Jacobson A."/>
            <person name="Kennedy G."/>
            <person name="Labadie P."/>
            <person name="Hunt B.G."/>
            <person name="Srinivasan R."/>
        </authorList>
    </citation>
    <scope>NUCLEOTIDE SEQUENCE</scope>
    <source>
        <strain evidence="2">PL_HMW_Pooled</strain>
        <tissue evidence="2">Head</tissue>
    </source>
</reference>
<evidence type="ECO:0000313" key="3">
    <source>
        <dbReference type="Proteomes" id="UP001219518"/>
    </source>
</evidence>
<reference evidence="2" key="2">
    <citation type="journal article" date="2023" name="BMC Genomics">
        <title>Pest status, molecular evolution, and epigenetic factors derived from the genome assembly of Frankliniella fusca, a thysanopteran phytovirus vector.</title>
        <authorList>
            <person name="Catto M.A."/>
            <person name="Labadie P.E."/>
            <person name="Jacobson A.L."/>
            <person name="Kennedy G.G."/>
            <person name="Srinivasan R."/>
            <person name="Hunt B.G."/>
        </authorList>
    </citation>
    <scope>NUCLEOTIDE SEQUENCE</scope>
    <source>
        <strain evidence="2">PL_HMW_Pooled</strain>
    </source>
</reference>
<feature type="transmembrane region" description="Helical" evidence="1">
    <location>
        <begin position="33"/>
        <end position="56"/>
    </location>
</feature>
<organism evidence="2 3">
    <name type="scientific">Frankliniella fusca</name>
    <dbReference type="NCBI Taxonomy" id="407009"/>
    <lineage>
        <taxon>Eukaryota</taxon>
        <taxon>Metazoa</taxon>
        <taxon>Ecdysozoa</taxon>
        <taxon>Arthropoda</taxon>
        <taxon>Hexapoda</taxon>
        <taxon>Insecta</taxon>
        <taxon>Pterygota</taxon>
        <taxon>Neoptera</taxon>
        <taxon>Paraneoptera</taxon>
        <taxon>Thysanoptera</taxon>
        <taxon>Terebrantia</taxon>
        <taxon>Thripoidea</taxon>
        <taxon>Thripidae</taxon>
        <taxon>Frankliniella</taxon>
    </lineage>
</organism>
<protein>
    <submittedName>
        <fullName evidence="2">Uncharacterized protein</fullName>
    </submittedName>
</protein>
<name>A0AAE1HF81_9NEOP</name>
<dbReference type="AlphaFoldDB" id="A0AAE1HF81"/>
<sequence>MQVSYFTPCFTDDGLVVRQPRCCMRDPNRHRHLSCLVVIIILTLSISIAIIILIVIRNTSDRLSDRSLQAV</sequence>
<comment type="caution">
    <text evidence="2">The sequence shown here is derived from an EMBL/GenBank/DDBJ whole genome shotgun (WGS) entry which is preliminary data.</text>
</comment>
<accession>A0AAE1HF81</accession>
<dbReference type="Proteomes" id="UP001219518">
    <property type="component" value="Unassembled WGS sequence"/>
</dbReference>
<dbReference type="EMBL" id="JAHWGI010000979">
    <property type="protein sequence ID" value="KAK3919531.1"/>
    <property type="molecule type" value="Genomic_DNA"/>
</dbReference>
<keyword evidence="1" id="KW-0472">Membrane</keyword>
<proteinExistence type="predicted"/>
<evidence type="ECO:0000256" key="1">
    <source>
        <dbReference type="SAM" id="Phobius"/>
    </source>
</evidence>
<keyword evidence="3" id="KW-1185">Reference proteome</keyword>
<keyword evidence="1" id="KW-0812">Transmembrane</keyword>
<keyword evidence="1" id="KW-1133">Transmembrane helix</keyword>
<gene>
    <name evidence="2" type="ORF">KUF71_008658</name>
</gene>
<evidence type="ECO:0000313" key="2">
    <source>
        <dbReference type="EMBL" id="KAK3919531.1"/>
    </source>
</evidence>